<feature type="compositionally biased region" description="Basic and acidic residues" evidence="15">
    <location>
        <begin position="739"/>
        <end position="953"/>
    </location>
</feature>
<dbReference type="GO" id="GO:0007507">
    <property type="term" value="P:heart development"/>
    <property type="evidence" value="ECO:0007669"/>
    <property type="project" value="TreeGrafter"/>
</dbReference>
<evidence type="ECO:0000256" key="11">
    <source>
        <dbReference type="ARBA" id="ARBA00023242"/>
    </source>
</evidence>
<dbReference type="PANTHER" id="PTHR14017">
    <property type="entry name" value="LYSINE-SPECIFIC DEMETHYLASE"/>
    <property type="match status" value="1"/>
</dbReference>
<feature type="compositionally biased region" description="Polar residues" evidence="15">
    <location>
        <begin position="675"/>
        <end position="697"/>
    </location>
</feature>
<feature type="compositionally biased region" description="Polar residues" evidence="15">
    <location>
        <begin position="509"/>
        <end position="518"/>
    </location>
</feature>
<dbReference type="RefSeq" id="XP_039465320.1">
    <property type="nucleotide sequence ID" value="XM_039609386.1"/>
</dbReference>
<sequence length="2192" mass="246174">MHHPVEQFGGRGTRDSFPLDELNRGPWPPVGGRAWQPPARCSPTMNQHQLLPHLPPGPMGGLNHHSKYFSNGPMRGSEKLDLPQPMLPPLQREQQRPPHHLHPPPHHRAWEISQLYDSHLPPRGHPVMPLPNDLSLRLHNGGYGGSGGPPPNPHFPSRGPNHMLKFGGPQEPNVPRGPPLLGDDMWAQVHQQRPYPGKMQGGQLKRPGPPLGEHSVIQHTPSPSLHTPSQSTAEECPSPSKRKKSSDQVSHPGLQRFSGAGQSLPQQQSSAQHHPPKPAFWNPIHKDSSVPWQPQTSERKNPQSHEFQENNKQGMGSYTQRSSPASLAPSNLAPLPNSPPGSYNQGCAPKIQKDKLQPQAVNHRSPHSSYPSPGSKPESAPPCQAKETRGPQMQRGPLIGGQGGSQATSHTASTPTRGDRDHHRHAQSSPANVSATGSNNSSSCVPYSHFQPHPGLVHQGPPPPPPQASSTSVPQQQQSGPHEAWRYQSTPSNHSLESGSYRPPGLLPQCQQSHNQVVDSRHPGSSRHQHHVSPPLPPTRTPVITTNPPMSQTPCSVSRHSNGSGSNRVAMAASSAVATSPPAGCSVNNDSTSNRWQGGREPAPQTPTSAVINSKSHRDALQQPGNHRGPAPTANQSHQHGATKSQHMKGKMAYYAQAQLEKPPFSSSSSLFSSGQNRAGDSVITSTVSSPLSNSPTYCPVSHSTVSSAPQPSSPALPSKQMFSHPQTPTSVPQSIEEALDKLDAELEGHMQAEERRKLEREEQERKRREKEREKREWEMRQKQEEERKRIELEKKEEERKRELEKQEEENRRREQERQEQERRKEEERRRIEVERLEKERKRREWEKQEEERKRREWEKERKRREWEKQEEERKRREWEKQQEEEKRRREAERHEQERKKRELEWEEEEKKKQKELERKEEEKKRMERNRDDKLCSAKGKEQAAIENLERLLCENTSPVPPPPPLSSVTASPSGPSPPSAQASPPYPWLSRGGVLPCQSGQTPAAAVVAAHVERLRPPPLTPQTDYAREKQRQREMWSNNGGLTFSPSSTNNTSGMNQPVYPNKPPAMQAAPSQSKDPTRERDSSQHSLPTVALREPPKLYHAFSRENLPPLSSTSTGGILNKQMTRGGLEVADSDSAQFEEESSESTLLPDGLANIMAMLDESIKKEEEMYNSEKNGPAGLIDTFSPSAEPSKNYLCAPDLVPATKHQPSHEDRSNASPPVLSRQGSLASPCSRTSSLNEDDEDYLKPSPNNPKRHVDMPMGIGNTNYRHSDLAKLYGLPEQIKSDPDEDEDEEDSEAPSCSPPPQRPHLHQTGVNSMFKSLATVLESQKYAYRGGPFGRPPPSALVGVKYSSSLSLGPDICCQQQSSSPTSDSTNPPFSPAVPPIKSSPRSLLEDKKLKLEDSDVWTDEGDSEEGITFIKKKSIPTIKPIRPMKEEQELTTISESSLAELGKSCEVMLSRQSLHYKSSYEKHDSQGQMGNRHKPEKVREHREKGRSRDRQRDKEKKRKHGHSSSRKHEDRKEKKKHRDKKDSSSSTHSSSSHKRHKDGKSHKEKDRRILSDLNLQRKEGSEKTFGLYETEKRKCKEASGTSSTSEGERREWTSSTGERSSEHKKGESGSSLGSTDLMKLKALSDGPPKELKIRLIKVESGDRETFIASEVEEKRIPLKDISIKNTASEIIRSCKAARLKGKFKESYLLPAFSVKPIISREEPIPREKLNPPTPSIYLESKRDAFSPVLLQFCTDSKNPVTVIRGLAGSLRLNLGLFSTKSLVEANADQMVEVRTQVQQPADENWDPSGTGQTWPCESSRSHTTIAKYAQYQASSFQESLQEEKGSDEEDDEDDEKKPPNSSETPNKDSSKETCNGEQKPVGKIIKFGTNIDLSDPKRWKPQLQELQKLPAFMRVSSSGNMLTHVGHTILGMNSVQLYMKVPGSRTPGHQENNNFCSVNINIGPGDCEWFCVHDNYWQAISDFCEKHGVDYLTGSWWPVLEDLYNANIPVYRFIQRPGDLVWINAGTVHWVQAVGWCNNIAWNVGPLNGYQYQLALERFEWNEVKKVKSIVPMIHVSWNVARTLKTTDPDTYKMIKHCLMQSMKHIQILRDQLVGEGKKISYQSRVKDEPAYYCNECDVEVFNLLFVTSENNSRKTYVVHCEDCARRRNPNLTNVVVLEQYRIEELMNVYDSFTLASSSR</sequence>
<feature type="compositionally biased region" description="Basic residues" evidence="15">
    <location>
        <begin position="1543"/>
        <end position="1552"/>
    </location>
</feature>
<feature type="compositionally biased region" description="Polar residues" evidence="15">
    <location>
        <begin position="542"/>
        <end position="567"/>
    </location>
</feature>
<feature type="compositionally biased region" description="Acidic residues" evidence="15">
    <location>
        <begin position="1289"/>
        <end position="1299"/>
    </location>
</feature>
<keyword evidence="18" id="KW-1185">Reference proteome</keyword>
<evidence type="ECO:0000256" key="13">
    <source>
        <dbReference type="ARBA" id="ARBA00034525"/>
    </source>
</evidence>
<evidence type="ECO:0000256" key="6">
    <source>
        <dbReference type="ARBA" id="ARBA00022833"/>
    </source>
</evidence>
<feature type="compositionally biased region" description="Low complexity" evidence="15">
    <location>
        <begin position="665"/>
        <end position="674"/>
    </location>
</feature>
<evidence type="ECO:0000256" key="4">
    <source>
        <dbReference type="ARBA" id="ARBA00022553"/>
    </source>
</evidence>
<dbReference type="Pfam" id="PF02373">
    <property type="entry name" value="JmjC"/>
    <property type="match status" value="1"/>
</dbReference>
<feature type="compositionally biased region" description="Acidic residues" evidence="15">
    <location>
        <begin position="1837"/>
        <end position="1846"/>
    </location>
</feature>
<feature type="region of interest" description="Disordered" evidence="15">
    <location>
        <begin position="1468"/>
        <end position="1635"/>
    </location>
</feature>
<dbReference type="FunFam" id="1.20.58.1370:FF:000001">
    <property type="entry name" value="lysine-specific demethylase 6A isoform X2"/>
    <property type="match status" value="1"/>
</dbReference>
<evidence type="ECO:0000256" key="14">
    <source>
        <dbReference type="ARBA" id="ARBA00048695"/>
    </source>
</evidence>
<dbReference type="RefSeq" id="XP_039465321.1">
    <property type="nucleotide sequence ID" value="XM_039609387.1"/>
</dbReference>
<keyword evidence="5" id="KW-0479">Metal-binding</keyword>
<feature type="compositionally biased region" description="Low complexity" evidence="15">
    <location>
        <begin position="258"/>
        <end position="273"/>
    </location>
</feature>
<feature type="compositionally biased region" description="Polar residues" evidence="15">
    <location>
        <begin position="721"/>
        <end position="734"/>
    </location>
</feature>
<comment type="similarity">
    <text evidence="12">Belongs to the UTX family.</text>
</comment>
<dbReference type="GO" id="GO:0010468">
    <property type="term" value="P:regulation of gene expression"/>
    <property type="evidence" value="ECO:0007669"/>
    <property type="project" value="TreeGrafter"/>
</dbReference>
<dbReference type="Gene3D" id="1.20.58.1370">
    <property type="match status" value="1"/>
</dbReference>
<feature type="compositionally biased region" description="Polar residues" evidence="15">
    <location>
        <begin position="310"/>
        <end position="321"/>
    </location>
</feature>
<evidence type="ECO:0000256" key="12">
    <source>
        <dbReference type="ARBA" id="ARBA00034483"/>
    </source>
</evidence>
<protein>
    <recommendedName>
        <fullName evidence="13">[histone H3]-trimethyl-L-lysine(27) demethylase</fullName>
        <ecNumber evidence="13">1.14.11.68</ecNumber>
    </recommendedName>
</protein>
<evidence type="ECO:0000256" key="9">
    <source>
        <dbReference type="ARBA" id="ARBA00023002"/>
    </source>
</evidence>
<keyword evidence="9" id="KW-0560">Oxidoreductase</keyword>
<dbReference type="Gene3D" id="2.10.110.20">
    <property type="match status" value="1"/>
</dbReference>
<feature type="compositionally biased region" description="Low complexity" evidence="15">
    <location>
        <begin position="468"/>
        <end position="481"/>
    </location>
</feature>
<dbReference type="GO" id="GO:0000978">
    <property type="term" value="F:RNA polymerase II cis-regulatory region sequence-specific DNA binding"/>
    <property type="evidence" value="ECO:0007669"/>
    <property type="project" value="TreeGrafter"/>
</dbReference>
<keyword evidence="7" id="KW-0156">Chromatin regulator</keyword>
<feature type="domain" description="JmjC" evidence="16">
    <location>
        <begin position="1890"/>
        <end position="2053"/>
    </location>
</feature>
<dbReference type="EC" id="1.14.11.68" evidence="13"/>
<accession>A0A668VCY0</accession>
<dbReference type="KEGG" id="oau:116329922"/>
<comment type="catalytic activity">
    <reaction evidence="14">
        <text>N(6),N(6),N(6)-trimethyl-L-lysyl(27)-[histone H3] + 2 2-oxoglutarate + 2 O2 = N(6)-methyl-L-lysyl(27)-[histone H3] + 2 formaldehyde + 2 succinate + 2 CO2</text>
        <dbReference type="Rhea" id="RHEA:60224"/>
        <dbReference type="Rhea" id="RHEA-COMP:15535"/>
        <dbReference type="Rhea" id="RHEA-COMP:15544"/>
        <dbReference type="ChEBI" id="CHEBI:15379"/>
        <dbReference type="ChEBI" id="CHEBI:16526"/>
        <dbReference type="ChEBI" id="CHEBI:16810"/>
        <dbReference type="ChEBI" id="CHEBI:16842"/>
        <dbReference type="ChEBI" id="CHEBI:30031"/>
        <dbReference type="ChEBI" id="CHEBI:61929"/>
        <dbReference type="ChEBI" id="CHEBI:61961"/>
        <dbReference type="EC" id="1.14.11.68"/>
    </reaction>
</comment>
<feature type="region of interest" description="Disordered" evidence="15">
    <location>
        <begin position="140"/>
        <end position="1155"/>
    </location>
</feature>
<feature type="region of interest" description="Disordered" evidence="15">
    <location>
        <begin position="1"/>
        <end position="34"/>
    </location>
</feature>
<evidence type="ECO:0000256" key="5">
    <source>
        <dbReference type="ARBA" id="ARBA00022723"/>
    </source>
</evidence>
<dbReference type="RefSeq" id="XP_039465318.1">
    <property type="nucleotide sequence ID" value="XM_039609384.1"/>
</dbReference>
<dbReference type="InterPro" id="IPR051630">
    <property type="entry name" value="Corepressor-Demethylase"/>
</dbReference>
<feature type="compositionally biased region" description="Basic and acidic residues" evidence="15">
    <location>
        <begin position="1489"/>
        <end position="1506"/>
    </location>
</feature>
<feature type="compositionally biased region" description="Polar residues" evidence="15">
    <location>
        <begin position="1112"/>
        <end position="1126"/>
    </location>
</feature>
<feature type="compositionally biased region" description="Basic and acidic residues" evidence="15">
    <location>
        <begin position="297"/>
        <end position="309"/>
    </location>
</feature>
<dbReference type="InterPro" id="IPR046941">
    <property type="entry name" value="KDM6_GATAL_sf"/>
</dbReference>
<organism evidence="17 18">
    <name type="scientific">Oreochromis aureus</name>
    <name type="common">Israeli tilapia</name>
    <name type="synonym">Chromis aureus</name>
    <dbReference type="NCBI Taxonomy" id="47969"/>
    <lineage>
        <taxon>Eukaryota</taxon>
        <taxon>Metazoa</taxon>
        <taxon>Chordata</taxon>
        <taxon>Craniata</taxon>
        <taxon>Vertebrata</taxon>
        <taxon>Euteleostomi</taxon>
        <taxon>Actinopterygii</taxon>
        <taxon>Neopterygii</taxon>
        <taxon>Teleostei</taxon>
        <taxon>Neoteleostei</taxon>
        <taxon>Acanthomorphata</taxon>
        <taxon>Ovalentaria</taxon>
        <taxon>Cichlomorphae</taxon>
        <taxon>Cichliformes</taxon>
        <taxon>Cichlidae</taxon>
        <taxon>African cichlids</taxon>
        <taxon>Pseudocrenilabrinae</taxon>
        <taxon>Oreochromini</taxon>
        <taxon>Oreochromis</taxon>
    </lineage>
</organism>
<feature type="compositionally biased region" description="Polar residues" evidence="15">
    <location>
        <begin position="427"/>
        <end position="445"/>
    </location>
</feature>
<feature type="region of interest" description="Disordered" evidence="15">
    <location>
        <begin position="1362"/>
        <end position="1397"/>
    </location>
</feature>
<dbReference type="SUPFAM" id="SSF51197">
    <property type="entry name" value="Clavaminate synthase-like"/>
    <property type="match status" value="1"/>
</dbReference>
<feature type="compositionally biased region" description="Low complexity" evidence="15">
    <location>
        <begin position="702"/>
        <end position="719"/>
    </location>
</feature>
<feature type="compositionally biased region" description="Polar residues" evidence="15">
    <location>
        <begin position="1226"/>
        <end position="1240"/>
    </location>
</feature>
<gene>
    <name evidence="17" type="primary">kdm6ba</name>
</gene>
<evidence type="ECO:0000313" key="17">
    <source>
        <dbReference type="Ensembl" id="ENSOABP00000048977.1"/>
    </source>
</evidence>
<keyword evidence="8" id="KW-0223">Dioxygenase</keyword>
<dbReference type="GeneID" id="116329922"/>
<comment type="cofactor">
    <cofactor evidence="1">
        <name>Fe(2+)</name>
        <dbReference type="ChEBI" id="CHEBI:29033"/>
    </cofactor>
</comment>
<evidence type="ECO:0000256" key="2">
    <source>
        <dbReference type="ARBA" id="ARBA00001961"/>
    </source>
</evidence>
<evidence type="ECO:0000256" key="10">
    <source>
        <dbReference type="ARBA" id="ARBA00023004"/>
    </source>
</evidence>
<dbReference type="Pfam" id="PF21322">
    <property type="entry name" value="KDM6_C-hel"/>
    <property type="match status" value="1"/>
</dbReference>
<feature type="region of interest" description="Disordered" evidence="15">
    <location>
        <begin position="58"/>
        <end position="104"/>
    </location>
</feature>
<evidence type="ECO:0000256" key="3">
    <source>
        <dbReference type="ARBA" id="ARBA00004123"/>
    </source>
</evidence>
<keyword evidence="11" id="KW-0539">Nucleus</keyword>
<evidence type="ECO:0000256" key="8">
    <source>
        <dbReference type="ARBA" id="ARBA00022964"/>
    </source>
</evidence>
<reference evidence="17" key="2">
    <citation type="submission" date="2025-09" db="UniProtKB">
        <authorList>
            <consortium name="Ensembl"/>
        </authorList>
    </citation>
    <scope>IDENTIFICATION</scope>
</reference>
<dbReference type="Proteomes" id="UP000472276">
    <property type="component" value="Unassembled WGS sequence"/>
</dbReference>
<feature type="compositionally biased region" description="Polar residues" evidence="15">
    <location>
        <begin position="1037"/>
        <end position="1058"/>
    </location>
</feature>
<feature type="compositionally biased region" description="Basic and acidic residues" evidence="15">
    <location>
        <begin position="1027"/>
        <end position="1036"/>
    </location>
</feature>
<feature type="compositionally biased region" description="Polar residues" evidence="15">
    <location>
        <begin position="405"/>
        <end position="416"/>
    </location>
</feature>
<dbReference type="OMA" id="ARCSPGM"/>
<dbReference type="InterPro" id="IPR048560">
    <property type="entry name" value="KDM6A_B-like_GATAL"/>
</dbReference>
<dbReference type="PANTHER" id="PTHR14017:SF5">
    <property type="entry name" value="LYSINE-SPECIFIC DEMETHYLASE 6B"/>
    <property type="match status" value="1"/>
</dbReference>
<dbReference type="CTD" id="556678"/>
<reference evidence="17" key="1">
    <citation type="submission" date="2025-08" db="UniProtKB">
        <authorList>
            <consortium name="Ensembl"/>
        </authorList>
    </citation>
    <scope>IDENTIFICATION</scope>
</reference>
<feature type="compositionally biased region" description="Polar residues" evidence="15">
    <location>
        <begin position="633"/>
        <end position="645"/>
    </location>
</feature>
<feature type="compositionally biased region" description="Low complexity" evidence="15">
    <location>
        <begin position="322"/>
        <end position="335"/>
    </location>
</feature>
<dbReference type="RefSeq" id="XP_039465319.1">
    <property type="nucleotide sequence ID" value="XM_039609385.1"/>
</dbReference>
<keyword evidence="10" id="KW-0408">Iron</keyword>
<feature type="compositionally biased region" description="Low complexity" evidence="15">
    <location>
        <begin position="569"/>
        <end position="583"/>
    </location>
</feature>
<feature type="compositionally biased region" description="Basic residues" evidence="15">
    <location>
        <begin position="1507"/>
        <end position="1517"/>
    </location>
</feature>
<dbReference type="SMART" id="SM00558">
    <property type="entry name" value="JmjC"/>
    <property type="match status" value="1"/>
</dbReference>
<dbReference type="GO" id="GO:0071558">
    <property type="term" value="F:histone H3K27me2/H3K27me3 demethylase activity"/>
    <property type="evidence" value="ECO:0007669"/>
    <property type="project" value="UniProtKB-EC"/>
</dbReference>
<dbReference type="GO" id="GO:0046872">
    <property type="term" value="F:metal ion binding"/>
    <property type="evidence" value="ECO:0007669"/>
    <property type="project" value="UniProtKB-KW"/>
</dbReference>
<keyword evidence="6" id="KW-0862">Zinc</keyword>
<dbReference type="Ensembl" id="ENSOABT00000050235.2">
    <property type="protein sequence ID" value="ENSOABP00000048977.1"/>
    <property type="gene ID" value="ENSOABG00000021844.2"/>
</dbReference>
<feature type="compositionally biased region" description="Low complexity" evidence="15">
    <location>
        <begin position="1369"/>
        <end position="1379"/>
    </location>
</feature>
<feature type="compositionally biased region" description="Polar residues" evidence="15">
    <location>
        <begin position="586"/>
        <end position="596"/>
    </location>
</feature>
<dbReference type="InterPro" id="IPR003347">
    <property type="entry name" value="JmjC_dom"/>
</dbReference>
<evidence type="ECO:0000256" key="15">
    <source>
        <dbReference type="SAM" id="MobiDB-lite"/>
    </source>
</evidence>
<feature type="compositionally biased region" description="Polar residues" evidence="15">
    <location>
        <begin position="217"/>
        <end position="233"/>
    </location>
</feature>
<keyword evidence="4" id="KW-0597">Phosphoprotein</keyword>
<dbReference type="Gene3D" id="2.60.120.650">
    <property type="entry name" value="Cupin"/>
    <property type="match status" value="1"/>
</dbReference>
<dbReference type="RefSeq" id="XP_039465317.1">
    <property type="nucleotide sequence ID" value="XM_039609383.1"/>
</dbReference>
<evidence type="ECO:0000256" key="1">
    <source>
        <dbReference type="ARBA" id="ARBA00001954"/>
    </source>
</evidence>
<feature type="region of interest" description="Disordered" evidence="15">
    <location>
        <begin position="1169"/>
        <end position="1318"/>
    </location>
</feature>
<name>A0A668VCY0_OREAU</name>
<feature type="region of interest" description="Disordered" evidence="15">
    <location>
        <begin position="1828"/>
        <end position="1873"/>
    </location>
</feature>
<comment type="subcellular location">
    <subcellularLocation>
        <location evidence="3">Nucleus</location>
    </subcellularLocation>
</comment>
<comment type="cofactor">
    <cofactor evidence="2">
        <name>L-ascorbate</name>
        <dbReference type="ChEBI" id="CHEBI:38290"/>
    </cofactor>
</comment>
<evidence type="ECO:0000256" key="7">
    <source>
        <dbReference type="ARBA" id="ARBA00022853"/>
    </source>
</evidence>
<dbReference type="GO" id="GO:0031490">
    <property type="term" value="F:chromatin DNA binding"/>
    <property type="evidence" value="ECO:0007669"/>
    <property type="project" value="TreeGrafter"/>
</dbReference>
<dbReference type="Pfam" id="PF21326">
    <property type="entry name" value="KDM6_GATAL"/>
    <property type="match status" value="1"/>
</dbReference>
<evidence type="ECO:0000313" key="18">
    <source>
        <dbReference type="Proteomes" id="UP000472276"/>
    </source>
</evidence>
<dbReference type="GO" id="GO:0044666">
    <property type="term" value="C:MLL3/4 complex"/>
    <property type="evidence" value="ECO:0007669"/>
    <property type="project" value="TreeGrafter"/>
</dbReference>
<proteinExistence type="inferred from homology"/>
<feature type="compositionally biased region" description="Basic and acidic residues" evidence="15">
    <location>
        <begin position="1553"/>
        <end position="1574"/>
    </location>
</feature>
<dbReference type="InterPro" id="IPR048562">
    <property type="entry name" value="KDM6A_B-like_C-hel"/>
</dbReference>
<feature type="compositionally biased region" description="Polar residues" evidence="15">
    <location>
        <begin position="487"/>
        <end position="498"/>
    </location>
</feature>
<dbReference type="PROSITE" id="PS51184">
    <property type="entry name" value="JMJC"/>
    <property type="match status" value="1"/>
</dbReference>
<evidence type="ECO:0000259" key="16">
    <source>
        <dbReference type="PROSITE" id="PS51184"/>
    </source>
</evidence>
<feature type="region of interest" description="Disordered" evidence="15">
    <location>
        <begin position="1790"/>
        <end position="1810"/>
    </location>
</feature>
<dbReference type="FunFam" id="2.10.110.20:FF:000001">
    <property type="entry name" value="lysine-specific demethylase 6A isoform X2"/>
    <property type="match status" value="1"/>
</dbReference>
<feature type="compositionally biased region" description="Polar residues" evidence="15">
    <location>
        <begin position="359"/>
        <end position="372"/>
    </location>
</feature>
<feature type="compositionally biased region" description="Low complexity" evidence="15">
    <location>
        <begin position="967"/>
        <end position="984"/>
    </location>
</feature>